<dbReference type="AlphaFoldDB" id="A0A4P6URC4"/>
<proteinExistence type="inferred from homology"/>
<feature type="transmembrane region" description="Helical" evidence="6">
    <location>
        <begin position="450"/>
        <end position="475"/>
    </location>
</feature>
<evidence type="ECO:0000256" key="4">
    <source>
        <dbReference type="ARBA" id="ARBA00022989"/>
    </source>
</evidence>
<dbReference type="Proteomes" id="UP000291151">
    <property type="component" value="Chromosome"/>
</dbReference>
<dbReference type="GO" id="GO:0033573">
    <property type="term" value="C:high-affinity iron permease complex"/>
    <property type="evidence" value="ECO:0007669"/>
    <property type="project" value="InterPro"/>
</dbReference>
<keyword evidence="8" id="KW-1185">Reference proteome</keyword>
<evidence type="ECO:0000256" key="3">
    <source>
        <dbReference type="ARBA" id="ARBA00022692"/>
    </source>
</evidence>
<dbReference type="Pfam" id="PF03239">
    <property type="entry name" value="FTR1"/>
    <property type="match status" value="1"/>
</dbReference>
<dbReference type="PANTHER" id="PTHR31632:SF2">
    <property type="entry name" value="PLASMA MEMBRANE IRON PERMEASE"/>
    <property type="match status" value="1"/>
</dbReference>
<feature type="transmembrane region" description="Helical" evidence="6">
    <location>
        <begin position="233"/>
        <end position="252"/>
    </location>
</feature>
<feature type="transmembrane region" description="Helical" evidence="6">
    <location>
        <begin position="407"/>
        <end position="430"/>
    </location>
</feature>
<dbReference type="PANTHER" id="PTHR31632">
    <property type="entry name" value="IRON TRANSPORTER FTH1"/>
    <property type="match status" value="1"/>
</dbReference>
<feature type="transmembrane region" description="Helical" evidence="6">
    <location>
        <begin position="375"/>
        <end position="395"/>
    </location>
</feature>
<comment type="similarity">
    <text evidence="2">Belongs to the oxidase-dependent Fe transporter (OFeT) (TC 9.A.10.1) family.</text>
</comment>
<evidence type="ECO:0000313" key="7">
    <source>
        <dbReference type="EMBL" id="QBK24611.1"/>
    </source>
</evidence>
<evidence type="ECO:0000256" key="6">
    <source>
        <dbReference type="SAM" id="Phobius"/>
    </source>
</evidence>
<sequence>MAALKELSTALRTLEEKENPIDETAQREEFARKITPALEQFENALATGDLEQIEAAYNTFNTKWNQNERPVRDLSTAMYGEIETQMAFIRMSIASETADITTIQEQYATLKQKIEDFIAGKETAQAVEGDYSLETLVQYIDEAIKHIGEKNYADAAASIQQFIIIWPQVEQEVSTRNGSLYTKIESDMPMLASSLMKSNVDAEHITQNLKQFKTEIELLKADTNYSFWDSAMILLREGLEALLIIVALAAFLKKSGQQAMEKWIYFGALLGVVCSIVAAVLMSTVLNSATVDSNREVLEGYIGLAAAAMMIGVGVWLHNKTSVGSWNRYISNQMNQAISTGSVVSMAAVSFLSVFREGAETIVFYIGILPKMEMSQFWLGIAMALAILAATAVVLMKMSGKIPVHKFFIVATIFIYLLAFKIIGGSMHTLQLQGRLDTTVVDGLPVLSTVGFYPTFETIIGQAVLILLILATIIYKRFIKHNAVMVRKPK</sequence>
<comment type="subcellular location">
    <subcellularLocation>
        <location evidence="1">Membrane</location>
        <topology evidence="1">Multi-pass membrane protein</topology>
    </subcellularLocation>
</comment>
<accession>A0A4P6URC4</accession>
<feature type="transmembrane region" description="Helical" evidence="6">
    <location>
        <begin position="264"/>
        <end position="286"/>
    </location>
</feature>
<keyword evidence="4 6" id="KW-1133">Transmembrane helix</keyword>
<protein>
    <submittedName>
        <fullName evidence="7">Transporter</fullName>
    </submittedName>
</protein>
<evidence type="ECO:0000313" key="8">
    <source>
        <dbReference type="Proteomes" id="UP000291151"/>
    </source>
</evidence>
<organism evidence="7 8">
    <name type="scientific">Ureibacillus thermophilus</name>
    <dbReference type="NCBI Taxonomy" id="367743"/>
    <lineage>
        <taxon>Bacteria</taxon>
        <taxon>Bacillati</taxon>
        <taxon>Bacillota</taxon>
        <taxon>Bacilli</taxon>
        <taxon>Bacillales</taxon>
        <taxon>Caryophanaceae</taxon>
        <taxon>Ureibacillus</taxon>
    </lineage>
</organism>
<keyword evidence="3 6" id="KW-0812">Transmembrane</keyword>
<name>A0A4P6URC4_9BACL</name>
<gene>
    <name evidence="7" type="ORF">DKZ56_01040</name>
</gene>
<evidence type="ECO:0000256" key="2">
    <source>
        <dbReference type="ARBA" id="ARBA00008333"/>
    </source>
</evidence>
<dbReference type="EMBL" id="CP036528">
    <property type="protein sequence ID" value="QBK24611.1"/>
    <property type="molecule type" value="Genomic_DNA"/>
</dbReference>
<dbReference type="GO" id="GO:0015093">
    <property type="term" value="F:ferrous iron transmembrane transporter activity"/>
    <property type="evidence" value="ECO:0007669"/>
    <property type="project" value="TreeGrafter"/>
</dbReference>
<reference evidence="7 8" key="1">
    <citation type="submission" date="2019-02" db="EMBL/GenBank/DDBJ databases">
        <title>Ureibacillus thermophilus.</title>
        <authorList>
            <person name="Sunny J.S."/>
            <person name="Natarajan A."/>
            <person name="Saleena L.M."/>
        </authorList>
    </citation>
    <scope>NUCLEOTIDE SEQUENCE [LARGE SCALE GENOMIC DNA]</scope>
    <source>
        <strain evidence="7 8">LM102</strain>
    </source>
</reference>
<dbReference type="InterPro" id="IPR004923">
    <property type="entry name" value="FTR1/Fip1/EfeU"/>
</dbReference>
<dbReference type="KEGG" id="uth:DKZ56_01040"/>
<evidence type="ECO:0000256" key="5">
    <source>
        <dbReference type="ARBA" id="ARBA00023136"/>
    </source>
</evidence>
<keyword evidence="5 6" id="KW-0472">Membrane</keyword>
<feature type="transmembrane region" description="Helical" evidence="6">
    <location>
        <begin position="298"/>
        <end position="317"/>
    </location>
</feature>
<evidence type="ECO:0000256" key="1">
    <source>
        <dbReference type="ARBA" id="ARBA00004141"/>
    </source>
</evidence>
<feature type="transmembrane region" description="Helical" evidence="6">
    <location>
        <begin position="337"/>
        <end position="355"/>
    </location>
</feature>